<sequence length="752" mass="83613">MAWRKLYKHIFKGFIAVTLVFTILFAVAFSISSYGAMKGQFEAEAEEALGQFVKQTDIRLSMVKEMASRLSQDAAVAAYAQSGETEGTIALVQESIRKNMGSSAERGMRVYVSRLASSLEHVVGAEQVTSVYDFLSAYQFGNGASEGIRQYFTRSENEGKVFVRYCMDASSGNTNSLFVVARAAAGAQYVYVMCVLDVSALLGGQVYRGGSVAILDGQDIVCNIGANTFATTNGIHDITARNGSGVMLQQAVYGEGYLYRAAASDIYRWTYVMAVPTGALGDGAVQIVFSALILCVLWLLLCWGLLRLFAKWVYRPVDTVLKCMPGYYAGLSDEAVFVAQAVASMAQERDELAKKLETAKDPLREKFMRDLLFGLVSGEEAHEQAAVHGLAQLPGPYRVVLVEFADYELLQEAFPEESIREIKRQIEEFINDQLRGQVAHGAIRIDRTRMAVLSYGTEVRALRELLMDMAMMVEGSFDVEIACAIGDDCEKLTEIEQSYQSACHIMENRVSIGSRSAVVTSEDVNVANAGGFYYPLNAERELITAVIRAHTDETDRILDSVLEENFKNRTLTKERMNAFAFAITATLNRILESLGKTAEEVFGEGDIVFLDLKMCREPGELGAKIRELFHKIIEHIDMENKMEEDDLASQMLDYIHSHYNEDISLLDIGGHFNLSQCYTSTLFKDATGENFKDYLSRYRIKKAKEILAENPGIKNNELAKMIGCNTVATLFRLFNKYEGMSPGQYVKSRKAQ</sequence>
<dbReference type="PANTHER" id="PTHR43280:SF28">
    <property type="entry name" value="HTH-TYPE TRANSCRIPTIONAL ACTIVATOR RHAS"/>
    <property type="match status" value="1"/>
</dbReference>
<protein>
    <submittedName>
        <fullName evidence="6">Helix-turn-helix domain-containing protein</fullName>
    </submittedName>
</protein>
<organism evidence="6 7">
    <name type="scientific">Candidatus Aphodoplasma excrementigallinarum</name>
    <dbReference type="NCBI Taxonomy" id="2840673"/>
    <lineage>
        <taxon>Bacteria</taxon>
        <taxon>Bacillati</taxon>
        <taxon>Bacillota</taxon>
        <taxon>Clostridia</taxon>
        <taxon>Eubacteriales</taxon>
        <taxon>Candidatus Aphodoplasma</taxon>
    </lineage>
</organism>
<accession>A0A9D1NFJ4</accession>
<dbReference type="InterPro" id="IPR018060">
    <property type="entry name" value="HTH_AraC"/>
</dbReference>
<dbReference type="Pfam" id="PF12833">
    <property type="entry name" value="HTH_18"/>
    <property type="match status" value="1"/>
</dbReference>
<comment type="caution">
    <text evidence="6">The sequence shown here is derived from an EMBL/GenBank/DDBJ whole genome shotgun (WGS) entry which is preliminary data.</text>
</comment>
<evidence type="ECO:0000256" key="4">
    <source>
        <dbReference type="SAM" id="Phobius"/>
    </source>
</evidence>
<feature type="domain" description="HTH araC/xylS-type" evidence="5">
    <location>
        <begin position="649"/>
        <end position="748"/>
    </location>
</feature>
<reference evidence="6" key="2">
    <citation type="journal article" date="2021" name="PeerJ">
        <title>Extensive microbial diversity within the chicken gut microbiome revealed by metagenomics and culture.</title>
        <authorList>
            <person name="Gilroy R."/>
            <person name="Ravi A."/>
            <person name="Getino M."/>
            <person name="Pursley I."/>
            <person name="Horton D.L."/>
            <person name="Alikhan N.F."/>
            <person name="Baker D."/>
            <person name="Gharbi K."/>
            <person name="Hall N."/>
            <person name="Watson M."/>
            <person name="Adriaenssens E.M."/>
            <person name="Foster-Nyarko E."/>
            <person name="Jarju S."/>
            <person name="Secka A."/>
            <person name="Antonio M."/>
            <person name="Oren A."/>
            <person name="Chaudhuri R.R."/>
            <person name="La Ragione R."/>
            <person name="Hildebrand F."/>
            <person name="Pallen M.J."/>
        </authorList>
    </citation>
    <scope>NUCLEOTIDE SEQUENCE</scope>
    <source>
        <strain evidence="6">4920</strain>
    </source>
</reference>
<keyword evidence="3" id="KW-0804">Transcription</keyword>
<evidence type="ECO:0000256" key="1">
    <source>
        <dbReference type="ARBA" id="ARBA00023015"/>
    </source>
</evidence>
<dbReference type="GO" id="GO:0043565">
    <property type="term" value="F:sequence-specific DNA binding"/>
    <property type="evidence" value="ECO:0007669"/>
    <property type="project" value="InterPro"/>
</dbReference>
<dbReference type="EMBL" id="DVOF01000037">
    <property type="protein sequence ID" value="HIV02173.1"/>
    <property type="molecule type" value="Genomic_DNA"/>
</dbReference>
<dbReference type="PANTHER" id="PTHR43280">
    <property type="entry name" value="ARAC-FAMILY TRANSCRIPTIONAL REGULATOR"/>
    <property type="match status" value="1"/>
</dbReference>
<dbReference type="Proteomes" id="UP000886743">
    <property type="component" value="Unassembled WGS sequence"/>
</dbReference>
<dbReference type="SMART" id="SM00342">
    <property type="entry name" value="HTH_ARAC"/>
    <property type="match status" value="1"/>
</dbReference>
<dbReference type="PROSITE" id="PS01124">
    <property type="entry name" value="HTH_ARAC_FAMILY_2"/>
    <property type="match status" value="1"/>
</dbReference>
<reference evidence="6" key="1">
    <citation type="submission" date="2020-10" db="EMBL/GenBank/DDBJ databases">
        <authorList>
            <person name="Gilroy R."/>
        </authorList>
    </citation>
    <scope>NUCLEOTIDE SEQUENCE</scope>
    <source>
        <strain evidence="6">4920</strain>
    </source>
</reference>
<dbReference type="InterPro" id="IPR009057">
    <property type="entry name" value="Homeodomain-like_sf"/>
</dbReference>
<feature type="transmembrane region" description="Helical" evidence="4">
    <location>
        <begin position="287"/>
        <end position="306"/>
    </location>
</feature>
<dbReference type="Pfam" id="PF17853">
    <property type="entry name" value="GGDEF_2"/>
    <property type="match status" value="1"/>
</dbReference>
<dbReference type="Gene3D" id="1.10.10.60">
    <property type="entry name" value="Homeodomain-like"/>
    <property type="match status" value="2"/>
</dbReference>
<keyword evidence="1" id="KW-0805">Transcription regulation</keyword>
<proteinExistence type="predicted"/>
<keyword evidence="4" id="KW-0472">Membrane</keyword>
<keyword evidence="4" id="KW-1133">Transmembrane helix</keyword>
<name>A0A9D1NFJ4_9FIRM</name>
<dbReference type="AlphaFoldDB" id="A0A9D1NFJ4"/>
<gene>
    <name evidence="6" type="ORF">IAC74_01260</name>
</gene>
<evidence type="ECO:0000313" key="6">
    <source>
        <dbReference type="EMBL" id="HIV02173.1"/>
    </source>
</evidence>
<keyword evidence="2" id="KW-0238">DNA-binding</keyword>
<dbReference type="InterPro" id="IPR041522">
    <property type="entry name" value="CdaR_GGDEF"/>
</dbReference>
<evidence type="ECO:0000313" key="7">
    <source>
        <dbReference type="Proteomes" id="UP000886743"/>
    </source>
</evidence>
<evidence type="ECO:0000256" key="3">
    <source>
        <dbReference type="ARBA" id="ARBA00023163"/>
    </source>
</evidence>
<keyword evidence="4" id="KW-0812">Transmembrane</keyword>
<dbReference type="GO" id="GO:0003700">
    <property type="term" value="F:DNA-binding transcription factor activity"/>
    <property type="evidence" value="ECO:0007669"/>
    <property type="project" value="InterPro"/>
</dbReference>
<evidence type="ECO:0000256" key="2">
    <source>
        <dbReference type="ARBA" id="ARBA00023125"/>
    </source>
</evidence>
<evidence type="ECO:0000259" key="5">
    <source>
        <dbReference type="PROSITE" id="PS01124"/>
    </source>
</evidence>
<dbReference type="SUPFAM" id="SSF46689">
    <property type="entry name" value="Homeodomain-like"/>
    <property type="match status" value="1"/>
</dbReference>